<reference evidence="2" key="1">
    <citation type="submission" date="2017-04" db="EMBL/GenBank/DDBJ databases">
        <title>Genome evolution of the luminous symbionts of deep sea anglerfish.</title>
        <authorList>
            <person name="Hendry T.A."/>
        </authorList>
    </citation>
    <scope>NUCLEOTIDE SEQUENCE [LARGE SCALE GENOMIC DNA]</scope>
</reference>
<sequence>MRIFNAIKRLAKFTNFILNLLNSRCHILIIRALANDSK</sequence>
<dbReference type="KEGG" id="elux:BTN50_0002"/>
<protein>
    <submittedName>
        <fullName evidence="1">Uncharacterized protein</fullName>
    </submittedName>
</protein>
<keyword evidence="2" id="KW-1185">Reference proteome</keyword>
<proteinExistence type="predicted"/>
<accession>A0A291B6C4</accession>
<dbReference type="AlphaFoldDB" id="A0A291B6C4"/>
<evidence type="ECO:0000313" key="1">
    <source>
        <dbReference type="EMBL" id="ATF08550.1"/>
    </source>
</evidence>
<evidence type="ECO:0000313" key="2">
    <source>
        <dbReference type="Proteomes" id="UP000218160"/>
    </source>
</evidence>
<dbReference type="EMBL" id="CP020660">
    <property type="protein sequence ID" value="ATF08550.1"/>
    <property type="molecule type" value="Genomic_DNA"/>
</dbReference>
<gene>
    <name evidence="1" type="ORF">BTN50_0002</name>
</gene>
<dbReference type="Proteomes" id="UP000218160">
    <property type="component" value="Chromosome 1"/>
</dbReference>
<name>A0A291B6C4_9GAMM</name>
<organism evidence="1 2">
    <name type="scientific">Candidatus Enterovibrio altilux</name>
    <dbReference type="NCBI Taxonomy" id="1927128"/>
    <lineage>
        <taxon>Bacteria</taxon>
        <taxon>Pseudomonadati</taxon>
        <taxon>Pseudomonadota</taxon>
        <taxon>Gammaproteobacteria</taxon>
        <taxon>Vibrionales</taxon>
        <taxon>Vibrionaceae</taxon>
        <taxon>Enterovibrio</taxon>
    </lineage>
</organism>